<accession>A0A4Q0XDN6</accession>
<dbReference type="InterPro" id="IPR050445">
    <property type="entry name" value="Bact_polysacc_biosynth/exp"/>
</dbReference>
<protein>
    <recommendedName>
        <fullName evidence="2">non-specific protein-tyrosine kinase</fullName>
        <ecNumber evidence="2">2.7.10.2</ecNumber>
    </recommendedName>
</protein>
<evidence type="ECO:0000313" key="12">
    <source>
        <dbReference type="EMBL" id="RXJ46062.1"/>
    </source>
</evidence>
<dbReference type="InterPro" id="IPR005702">
    <property type="entry name" value="Wzc-like_C"/>
</dbReference>
<dbReference type="InterPro" id="IPR025669">
    <property type="entry name" value="AAA_dom"/>
</dbReference>
<comment type="similarity">
    <text evidence="1">Belongs to the CpsD/CapB family.</text>
</comment>
<evidence type="ECO:0000256" key="5">
    <source>
        <dbReference type="ARBA" id="ARBA00022777"/>
    </source>
</evidence>
<organism evidence="12 13">
    <name type="scientific">Gelidibacter gilvus</name>
    <dbReference type="NCBI Taxonomy" id="59602"/>
    <lineage>
        <taxon>Bacteria</taxon>
        <taxon>Pseudomonadati</taxon>
        <taxon>Bacteroidota</taxon>
        <taxon>Flavobacteriia</taxon>
        <taxon>Flavobacteriales</taxon>
        <taxon>Flavobacteriaceae</taxon>
        <taxon>Gelidibacter</taxon>
    </lineage>
</organism>
<dbReference type="EMBL" id="SDDZ01000008">
    <property type="protein sequence ID" value="RXJ46062.1"/>
    <property type="molecule type" value="Genomic_DNA"/>
</dbReference>
<dbReference type="Pfam" id="PF13614">
    <property type="entry name" value="AAA_31"/>
    <property type="match status" value="1"/>
</dbReference>
<keyword evidence="4" id="KW-0547">Nucleotide-binding</keyword>
<keyword evidence="5 12" id="KW-0418">Kinase</keyword>
<name>A0A4Q0XDN6_9FLAO</name>
<keyword evidence="10" id="KW-0472">Membrane</keyword>
<dbReference type="AlphaFoldDB" id="A0A4Q0XDN6"/>
<dbReference type="SUPFAM" id="SSF52540">
    <property type="entry name" value="P-loop containing nucleoside triphosphate hydrolases"/>
    <property type="match status" value="1"/>
</dbReference>
<proteinExistence type="inferred from homology"/>
<dbReference type="Gene3D" id="3.40.50.300">
    <property type="entry name" value="P-loop containing nucleotide triphosphate hydrolases"/>
    <property type="match status" value="1"/>
</dbReference>
<dbReference type="PANTHER" id="PTHR32309:SF13">
    <property type="entry name" value="FERRIC ENTEROBACTIN TRANSPORT PROTEIN FEPE"/>
    <property type="match status" value="1"/>
</dbReference>
<feature type="transmembrane region" description="Helical" evidence="10">
    <location>
        <begin position="29"/>
        <end position="50"/>
    </location>
</feature>
<keyword evidence="13" id="KW-1185">Reference proteome</keyword>
<keyword evidence="6" id="KW-0067">ATP-binding</keyword>
<evidence type="ECO:0000256" key="4">
    <source>
        <dbReference type="ARBA" id="ARBA00022741"/>
    </source>
</evidence>
<evidence type="ECO:0000256" key="3">
    <source>
        <dbReference type="ARBA" id="ARBA00022679"/>
    </source>
</evidence>
<keyword evidence="7" id="KW-0829">Tyrosine-protein kinase</keyword>
<evidence type="ECO:0000256" key="1">
    <source>
        <dbReference type="ARBA" id="ARBA00007316"/>
    </source>
</evidence>
<keyword evidence="3 12" id="KW-0808">Transferase</keyword>
<dbReference type="GO" id="GO:0004715">
    <property type="term" value="F:non-membrane spanning protein tyrosine kinase activity"/>
    <property type="evidence" value="ECO:0007669"/>
    <property type="project" value="UniProtKB-EC"/>
</dbReference>
<dbReference type="GO" id="GO:0005886">
    <property type="term" value="C:plasma membrane"/>
    <property type="evidence" value="ECO:0007669"/>
    <property type="project" value="TreeGrafter"/>
</dbReference>
<feature type="coiled-coil region" evidence="9">
    <location>
        <begin position="385"/>
        <end position="416"/>
    </location>
</feature>
<gene>
    <name evidence="12" type="ORF">ESZ48_13285</name>
</gene>
<comment type="catalytic activity">
    <reaction evidence="8">
        <text>L-tyrosyl-[protein] + ATP = O-phospho-L-tyrosyl-[protein] + ADP + H(+)</text>
        <dbReference type="Rhea" id="RHEA:10596"/>
        <dbReference type="Rhea" id="RHEA-COMP:10136"/>
        <dbReference type="Rhea" id="RHEA-COMP:20101"/>
        <dbReference type="ChEBI" id="CHEBI:15378"/>
        <dbReference type="ChEBI" id="CHEBI:30616"/>
        <dbReference type="ChEBI" id="CHEBI:46858"/>
        <dbReference type="ChEBI" id="CHEBI:61978"/>
        <dbReference type="ChEBI" id="CHEBI:456216"/>
        <dbReference type="EC" id="2.7.10.2"/>
    </reaction>
</comment>
<evidence type="ECO:0000256" key="6">
    <source>
        <dbReference type="ARBA" id="ARBA00022840"/>
    </source>
</evidence>
<evidence type="ECO:0000313" key="13">
    <source>
        <dbReference type="Proteomes" id="UP000289792"/>
    </source>
</evidence>
<dbReference type="GO" id="GO:0005524">
    <property type="term" value="F:ATP binding"/>
    <property type="evidence" value="ECO:0007669"/>
    <property type="project" value="UniProtKB-KW"/>
</dbReference>
<dbReference type="NCBIfam" id="TIGR01007">
    <property type="entry name" value="eps_fam"/>
    <property type="match status" value="1"/>
</dbReference>
<dbReference type="EC" id="2.7.10.2" evidence="2"/>
<evidence type="ECO:0000256" key="8">
    <source>
        <dbReference type="ARBA" id="ARBA00051245"/>
    </source>
</evidence>
<feature type="domain" description="AAA" evidence="11">
    <location>
        <begin position="581"/>
        <end position="710"/>
    </location>
</feature>
<evidence type="ECO:0000256" key="2">
    <source>
        <dbReference type="ARBA" id="ARBA00011903"/>
    </source>
</evidence>
<feature type="transmembrane region" description="Helical" evidence="10">
    <location>
        <begin position="493"/>
        <end position="515"/>
    </location>
</feature>
<keyword evidence="10" id="KW-0812">Transmembrane</keyword>
<keyword evidence="10" id="KW-1133">Transmembrane helix</keyword>
<dbReference type="RefSeq" id="WP_129017992.1">
    <property type="nucleotide sequence ID" value="NZ_SDDZ01000008.1"/>
</dbReference>
<keyword evidence="9" id="KW-0175">Coiled coil</keyword>
<reference evidence="12 13" key="1">
    <citation type="submission" date="2019-01" db="EMBL/GenBank/DDBJ databases">
        <title>Genome sequence of the Antarctic species Gelidibacter gilvus ACAM 158(T).</title>
        <authorList>
            <person name="Bowman J.P."/>
        </authorList>
    </citation>
    <scope>NUCLEOTIDE SEQUENCE [LARGE SCALE GENOMIC DNA]</scope>
    <source>
        <strain evidence="12 13">IC158</strain>
    </source>
</reference>
<dbReference type="Proteomes" id="UP000289792">
    <property type="component" value="Unassembled WGS sequence"/>
</dbReference>
<dbReference type="OrthoDB" id="9794577at2"/>
<sequence>MNEERVKTVTGKTDQGEQIKYELRKYLRYWFWFVIGIMIALVAAFLYLRYTPNIYNSSSKIQILNKSKGIEMPSSAFIFNRSTINLENEIEVIKSLRISEQVVRNLDLTMAFYEEGNVRTTEIAGFPFVLTKTIPNDSIKSHESFKIQIKDTGFEVFRGTSDKAIVFPNYSSYNVSHDLPFELEAGNLNNIKQNKGKTYIFRLIPVTSAAKSLKSKIGVSFVGKGSELLQLNYSGENKSRSEQILNELMSVFNLDGIIDRQEVSKRTIAFIDDRFELLAGELDSIEGNKQDYKQNNNFFDVKSDAALGISQRTASENEVFAIEGQILLSNMLVESLNIKNNEYDLLPANIGITSVNTNELIGAYNTLVFERDNYLTSGGENNPMVQTINEKLNELAKNINSSLNAYKSQLQASKNQLVKRNDKFVSQVSAIPAKEKIMRSIERQQAIKETLYLFLLQKREEAAINLAITEPSLKVVEYAISGGAPISPNKKNIYLMALVGGLLIPFGIIYASILLDTKIKGRNDVKLRAGQIPILAEIPKTDDMNVVFTDPTERSAQAEAFRILSSNVSYILTTGKDAKGKIIYVTSTIKGEGKTYVGLNLSLALSSLNKKVLLIGADLRNPQIHHYTQPESDKNLPGLSNYLHDETFSWKDALIKGFSMHPNHDILIAGAIPPNPAHLLTNGRFERLLNEAKEEYDYIIVDTAPTILVTDTLLISEFADATLYLVRAEVTEKTLLDFSKDLYDSGRMKNMAYIINGVGASKSYGYSYNYGYGYGYGIKE</sequence>
<evidence type="ECO:0000259" key="11">
    <source>
        <dbReference type="Pfam" id="PF13614"/>
    </source>
</evidence>
<dbReference type="PANTHER" id="PTHR32309">
    <property type="entry name" value="TYROSINE-PROTEIN KINASE"/>
    <property type="match status" value="1"/>
</dbReference>
<dbReference type="CDD" id="cd05387">
    <property type="entry name" value="BY-kinase"/>
    <property type="match status" value="1"/>
</dbReference>
<comment type="caution">
    <text evidence="12">The sequence shown here is derived from an EMBL/GenBank/DDBJ whole genome shotgun (WGS) entry which is preliminary data.</text>
</comment>
<dbReference type="InterPro" id="IPR027417">
    <property type="entry name" value="P-loop_NTPase"/>
</dbReference>
<evidence type="ECO:0000256" key="10">
    <source>
        <dbReference type="SAM" id="Phobius"/>
    </source>
</evidence>
<evidence type="ECO:0000256" key="9">
    <source>
        <dbReference type="SAM" id="Coils"/>
    </source>
</evidence>
<evidence type="ECO:0000256" key="7">
    <source>
        <dbReference type="ARBA" id="ARBA00023137"/>
    </source>
</evidence>